<evidence type="ECO:0000256" key="1">
    <source>
        <dbReference type="SAM" id="Coils"/>
    </source>
</evidence>
<dbReference type="EMBL" id="BSEV01000016">
    <property type="protein sequence ID" value="GLK12353.1"/>
    <property type="molecule type" value="Genomic_DNA"/>
</dbReference>
<evidence type="ECO:0000313" key="3">
    <source>
        <dbReference type="Proteomes" id="UP001143474"/>
    </source>
</evidence>
<comment type="caution">
    <text evidence="2">The sequence shown here is derived from an EMBL/GenBank/DDBJ whole genome shotgun (WGS) entry which is preliminary data.</text>
</comment>
<accession>A0A9W6I706</accession>
<sequence length="91" mass="10212">MSEYEFPETLIAAQRAYWAADAHAQEVTDALPSSIAVLAGEAEVSEEQRERLAEARERRLEALEALNRHPWWATVDGRHAAWKALQQAAKA</sequence>
<evidence type="ECO:0000313" key="2">
    <source>
        <dbReference type="EMBL" id="GLK12353.1"/>
    </source>
</evidence>
<feature type="coiled-coil region" evidence="1">
    <location>
        <begin position="38"/>
        <end position="65"/>
    </location>
</feature>
<dbReference type="RefSeq" id="WP_271220684.1">
    <property type="nucleotide sequence ID" value="NZ_BAAAVD010000009.1"/>
</dbReference>
<keyword evidence="3" id="KW-1185">Reference proteome</keyword>
<reference evidence="2" key="1">
    <citation type="journal article" date="2014" name="Int. J. Syst. Evol. Microbiol.">
        <title>Complete genome sequence of Corynebacterium casei LMG S-19264T (=DSM 44701T), isolated from a smear-ripened cheese.</title>
        <authorList>
            <consortium name="US DOE Joint Genome Institute (JGI-PGF)"/>
            <person name="Walter F."/>
            <person name="Albersmeier A."/>
            <person name="Kalinowski J."/>
            <person name="Ruckert C."/>
        </authorList>
    </citation>
    <scope>NUCLEOTIDE SEQUENCE</scope>
    <source>
        <strain evidence="2">VKM Ac-2007</strain>
    </source>
</reference>
<keyword evidence="1" id="KW-0175">Coiled coil</keyword>
<dbReference type="Proteomes" id="UP001143474">
    <property type="component" value="Unassembled WGS sequence"/>
</dbReference>
<reference evidence="2" key="2">
    <citation type="submission" date="2023-01" db="EMBL/GenBank/DDBJ databases">
        <authorList>
            <person name="Sun Q."/>
            <person name="Evtushenko L."/>
        </authorList>
    </citation>
    <scope>NUCLEOTIDE SEQUENCE</scope>
    <source>
        <strain evidence="2">VKM Ac-2007</strain>
    </source>
</reference>
<name>A0A9W6I706_9ACTN</name>
<dbReference type="AlphaFoldDB" id="A0A9W6I706"/>
<proteinExistence type="predicted"/>
<gene>
    <name evidence="2" type="ORF">GCM10017600_57630</name>
</gene>
<organism evidence="2 3">
    <name type="scientific">Streptosporangium carneum</name>
    <dbReference type="NCBI Taxonomy" id="47481"/>
    <lineage>
        <taxon>Bacteria</taxon>
        <taxon>Bacillati</taxon>
        <taxon>Actinomycetota</taxon>
        <taxon>Actinomycetes</taxon>
        <taxon>Streptosporangiales</taxon>
        <taxon>Streptosporangiaceae</taxon>
        <taxon>Streptosporangium</taxon>
    </lineage>
</organism>
<protein>
    <submittedName>
        <fullName evidence="2">Uncharacterized protein</fullName>
    </submittedName>
</protein>